<keyword evidence="6 10" id="KW-0460">Magnesium</keyword>
<evidence type="ECO:0000256" key="6">
    <source>
        <dbReference type="ARBA" id="ARBA00022842"/>
    </source>
</evidence>
<evidence type="ECO:0000259" key="11">
    <source>
        <dbReference type="PROSITE" id="PS51462"/>
    </source>
</evidence>
<comment type="similarity">
    <text evidence="2 10">Belongs to the IPP isomerase type 1 family.</text>
</comment>
<comment type="cofactor">
    <cofactor evidence="10">
        <name>Mn(2+)</name>
        <dbReference type="ChEBI" id="CHEBI:29035"/>
    </cofactor>
    <text evidence="10">Binds 1 Mn(2+) ion per subunit.</text>
</comment>
<dbReference type="PIRSF" id="PIRSF018427">
    <property type="entry name" value="Isopntndiph_ism"/>
    <property type="match status" value="1"/>
</dbReference>
<dbReference type="EMBL" id="JAGIOB010000001">
    <property type="protein sequence ID" value="MBP2417699.1"/>
    <property type="molecule type" value="Genomic_DNA"/>
</dbReference>
<comment type="caution">
    <text evidence="12">The sequence shown here is derived from an EMBL/GenBank/DDBJ whole genome shotgun (WGS) entry which is preliminary data.</text>
</comment>
<proteinExistence type="inferred from homology"/>
<organism evidence="12 13">
    <name type="scientific">Microlunatus capsulatus</name>
    <dbReference type="NCBI Taxonomy" id="99117"/>
    <lineage>
        <taxon>Bacteria</taxon>
        <taxon>Bacillati</taxon>
        <taxon>Actinomycetota</taxon>
        <taxon>Actinomycetes</taxon>
        <taxon>Propionibacteriales</taxon>
        <taxon>Propionibacteriaceae</taxon>
        <taxon>Microlunatus</taxon>
    </lineage>
</organism>
<evidence type="ECO:0000256" key="3">
    <source>
        <dbReference type="ARBA" id="ARBA00012057"/>
    </source>
</evidence>
<dbReference type="NCBIfam" id="NF002995">
    <property type="entry name" value="PRK03759.1"/>
    <property type="match status" value="1"/>
</dbReference>
<gene>
    <name evidence="10" type="primary">idi</name>
    <name evidence="12" type="ORF">JOF54_002621</name>
</gene>
<dbReference type="InterPro" id="IPR015797">
    <property type="entry name" value="NUDIX_hydrolase-like_dom_sf"/>
</dbReference>
<dbReference type="Proteomes" id="UP000758168">
    <property type="component" value="Unassembled WGS sequence"/>
</dbReference>
<comment type="pathway">
    <text evidence="1 10">Isoprenoid biosynthesis; dimethylallyl diphosphate biosynthesis; dimethylallyl diphosphate from isopentenyl diphosphate: step 1/1.</text>
</comment>
<dbReference type="CDD" id="cd02885">
    <property type="entry name" value="NUDIX_IPP_Isomerase"/>
    <property type="match status" value="1"/>
</dbReference>
<keyword evidence="4 10" id="KW-0963">Cytoplasm</keyword>
<protein>
    <recommendedName>
        <fullName evidence="3 10">Isopentenyl-diphosphate Delta-isomerase</fullName>
        <shortName evidence="10">IPP isomerase</shortName>
        <ecNumber evidence="3 10">5.3.3.2</ecNumber>
    </recommendedName>
    <alternativeName>
        <fullName evidence="10">IPP:DMAPP isomerase</fullName>
    </alternativeName>
    <alternativeName>
        <fullName evidence="10">Isopentenyl pyrophosphate isomerase</fullName>
    </alternativeName>
</protein>
<dbReference type="InterPro" id="IPR000086">
    <property type="entry name" value="NUDIX_hydrolase_dom"/>
</dbReference>
<evidence type="ECO:0000256" key="4">
    <source>
        <dbReference type="ARBA" id="ARBA00022490"/>
    </source>
</evidence>
<dbReference type="RefSeq" id="WP_245358089.1">
    <property type="nucleotide sequence ID" value="NZ_BAAAMH010000029.1"/>
</dbReference>
<feature type="binding site" evidence="10">
    <location>
        <position position="116"/>
    </location>
    <ligand>
        <name>Mn(2+)</name>
        <dbReference type="ChEBI" id="CHEBI:29035"/>
    </ligand>
</feature>
<dbReference type="GO" id="GO:0004452">
    <property type="term" value="F:isopentenyl-diphosphate delta-isomerase activity"/>
    <property type="evidence" value="ECO:0007669"/>
    <property type="project" value="UniProtKB-EC"/>
</dbReference>
<keyword evidence="8 10" id="KW-0414">Isoprene biosynthesis</keyword>
<feature type="binding site" evidence="10">
    <location>
        <position position="118"/>
    </location>
    <ligand>
        <name>Mn(2+)</name>
        <dbReference type="ChEBI" id="CHEBI:29035"/>
    </ligand>
</feature>
<dbReference type="NCBIfam" id="TIGR02150">
    <property type="entry name" value="IPP_isom_1"/>
    <property type="match status" value="1"/>
</dbReference>
<keyword evidence="7 10" id="KW-0464">Manganese</keyword>
<dbReference type="InterPro" id="IPR011876">
    <property type="entry name" value="IsopentenylPP_isomerase_typ1"/>
</dbReference>
<sequence>MTVTEESVVLMSAAGEPIGQRLKSEVHDAETPLHLAFSLYLFDEDDRLLLTRRALGKRTWPGVWTNTCCGHPAPGEDMEDAVRRRVGEELGLAVGPLECVLPDFAYTATDASGVVENEICPVYRARALHPVADPAANPAEVMDWKWGAWDDVVRAVGATPFVFSPWSVLQVERLAVTG</sequence>
<evidence type="ECO:0000313" key="12">
    <source>
        <dbReference type="EMBL" id="MBP2417699.1"/>
    </source>
</evidence>
<evidence type="ECO:0000256" key="9">
    <source>
        <dbReference type="ARBA" id="ARBA00023235"/>
    </source>
</evidence>
<evidence type="ECO:0000256" key="2">
    <source>
        <dbReference type="ARBA" id="ARBA00007579"/>
    </source>
</evidence>
<evidence type="ECO:0000313" key="13">
    <source>
        <dbReference type="Proteomes" id="UP000758168"/>
    </source>
</evidence>
<comment type="cofactor">
    <cofactor evidence="10">
        <name>Mg(2+)</name>
        <dbReference type="ChEBI" id="CHEBI:18420"/>
    </cofactor>
    <text evidence="10">Binds 1 Mg(2+) ion per subunit. The magnesium ion binds only when substrate is bound.</text>
</comment>
<dbReference type="Gene3D" id="3.90.79.10">
    <property type="entry name" value="Nucleoside Triphosphate Pyrophosphohydrolase"/>
    <property type="match status" value="1"/>
</dbReference>
<keyword evidence="13" id="KW-1185">Reference proteome</keyword>
<evidence type="ECO:0000256" key="8">
    <source>
        <dbReference type="ARBA" id="ARBA00023229"/>
    </source>
</evidence>
<keyword evidence="9 10" id="KW-0413">Isomerase</keyword>
<name>A0ABS4Z9H0_9ACTN</name>
<dbReference type="SUPFAM" id="SSF55811">
    <property type="entry name" value="Nudix"/>
    <property type="match status" value="1"/>
</dbReference>
<dbReference type="PANTHER" id="PTHR10885">
    <property type="entry name" value="ISOPENTENYL-DIPHOSPHATE DELTA-ISOMERASE"/>
    <property type="match status" value="1"/>
</dbReference>
<keyword evidence="5 10" id="KW-0479">Metal-binding</keyword>
<reference evidence="12 13" key="1">
    <citation type="submission" date="2021-03" db="EMBL/GenBank/DDBJ databases">
        <title>Sequencing the genomes of 1000 actinobacteria strains.</title>
        <authorList>
            <person name="Klenk H.-P."/>
        </authorList>
    </citation>
    <scope>NUCLEOTIDE SEQUENCE [LARGE SCALE GENOMIC DNA]</scope>
    <source>
        <strain evidence="12 13">DSM 12936</strain>
    </source>
</reference>
<feature type="binding site" evidence="10">
    <location>
        <position position="89"/>
    </location>
    <ligand>
        <name>Mg(2+)</name>
        <dbReference type="ChEBI" id="CHEBI:18420"/>
    </ligand>
</feature>
<evidence type="ECO:0000256" key="1">
    <source>
        <dbReference type="ARBA" id="ARBA00004826"/>
    </source>
</evidence>
<dbReference type="PANTHER" id="PTHR10885:SF0">
    <property type="entry name" value="ISOPENTENYL-DIPHOSPHATE DELTA-ISOMERASE"/>
    <property type="match status" value="1"/>
</dbReference>
<dbReference type="PROSITE" id="PS51462">
    <property type="entry name" value="NUDIX"/>
    <property type="match status" value="1"/>
</dbReference>
<comment type="subcellular location">
    <subcellularLocation>
        <location evidence="10">Cytoplasm</location>
    </subcellularLocation>
</comment>
<feature type="domain" description="Nudix hydrolase" evidence="11">
    <location>
        <begin position="32"/>
        <end position="169"/>
    </location>
</feature>
<feature type="active site" evidence="10">
    <location>
        <position position="118"/>
    </location>
</feature>
<feature type="binding site" evidence="10">
    <location>
        <position position="27"/>
    </location>
    <ligand>
        <name>Mn(2+)</name>
        <dbReference type="ChEBI" id="CHEBI:29035"/>
    </ligand>
</feature>
<dbReference type="HAMAP" id="MF_00202">
    <property type="entry name" value="Idi"/>
    <property type="match status" value="1"/>
</dbReference>
<feature type="binding site" evidence="10">
    <location>
        <position position="71"/>
    </location>
    <ligand>
        <name>Mn(2+)</name>
        <dbReference type="ChEBI" id="CHEBI:29035"/>
    </ligand>
</feature>
<dbReference type="Pfam" id="PF00293">
    <property type="entry name" value="NUDIX"/>
    <property type="match status" value="1"/>
</dbReference>
<comment type="function">
    <text evidence="10">Catalyzes the 1,3-allylic rearrangement of the homoallylic substrate isopentenyl (IPP) to its highly electrophilic allylic isomer, dimethylallyl diphosphate (DMAPP).</text>
</comment>
<comment type="catalytic activity">
    <reaction evidence="10">
        <text>isopentenyl diphosphate = dimethylallyl diphosphate</text>
        <dbReference type="Rhea" id="RHEA:23284"/>
        <dbReference type="ChEBI" id="CHEBI:57623"/>
        <dbReference type="ChEBI" id="CHEBI:128769"/>
        <dbReference type="EC" id="5.3.3.2"/>
    </reaction>
</comment>
<evidence type="ECO:0000256" key="7">
    <source>
        <dbReference type="ARBA" id="ARBA00023211"/>
    </source>
</evidence>
<dbReference type="EC" id="5.3.3.2" evidence="3 10"/>
<feature type="binding site" evidence="10">
    <location>
        <position position="34"/>
    </location>
    <ligand>
        <name>Mn(2+)</name>
        <dbReference type="ChEBI" id="CHEBI:29035"/>
    </ligand>
</feature>
<evidence type="ECO:0000256" key="10">
    <source>
        <dbReference type="HAMAP-Rule" id="MF_00202"/>
    </source>
</evidence>
<dbReference type="InterPro" id="IPR056375">
    <property type="entry name" value="Idi_bact"/>
</dbReference>
<evidence type="ECO:0000256" key="5">
    <source>
        <dbReference type="ARBA" id="ARBA00022723"/>
    </source>
</evidence>
<feature type="active site" evidence="10">
    <location>
        <position position="69"/>
    </location>
</feature>
<accession>A0ABS4Z9H0</accession>